<dbReference type="EMBL" id="JAFLCK010000006">
    <property type="protein sequence ID" value="MBN8659853.1"/>
    <property type="molecule type" value="Genomic_DNA"/>
</dbReference>
<dbReference type="InterPro" id="IPR036388">
    <property type="entry name" value="WH-like_DNA-bd_sf"/>
</dbReference>
<name>A0A8J7PGU7_9BACT</name>
<evidence type="ECO:0000313" key="4">
    <source>
        <dbReference type="Proteomes" id="UP000664277"/>
    </source>
</evidence>
<gene>
    <name evidence="3" type="ORF">J0M35_05785</name>
</gene>
<organism evidence="3 4">
    <name type="scientific">Candidatus Obscuribacter phosphatis</name>
    <dbReference type="NCBI Taxonomy" id="1906157"/>
    <lineage>
        <taxon>Bacteria</taxon>
        <taxon>Bacillati</taxon>
        <taxon>Candidatus Melainabacteria</taxon>
        <taxon>Candidatus Obscuribacterales</taxon>
        <taxon>Candidatus Obscuribacteraceae</taxon>
        <taxon>Candidatus Obscuribacter</taxon>
    </lineage>
</organism>
<sequence>MSFQHASKEEEAMQNRMKEDFEKNETGNSDFARQAEEPDSSSQPIQQTQSNHQTDETTSSFFQMNPLDELPEEAQKVFSEVLSGSQTIDELFEKLGIELSLLNAAITDLEMEGLIEEQSGGRFRVIPAVERLQRNRNLGNGTYWHLSGESCAGAYCALCADTNAPKKADTETNTDTDSNDIRAQIADFCLFIREVYQGFSRRFSGLYLVLQKFRRDSNVQNERTSLFHRCLQMGRSGTLADCTSGYVTPLLTPFYLNERT</sequence>
<evidence type="ECO:0000259" key="2">
    <source>
        <dbReference type="Pfam" id="PF17782"/>
    </source>
</evidence>
<reference evidence="3" key="1">
    <citation type="submission" date="2021-02" db="EMBL/GenBank/DDBJ databases">
        <title>Genome-Resolved Metagenomics of a Microbial Community Performing Photosynthetic Biological Nutrient Removal.</title>
        <authorList>
            <person name="Mcdaniel E.A."/>
        </authorList>
    </citation>
    <scope>NUCLEOTIDE SEQUENCE</scope>
    <source>
        <strain evidence="3">UWPOB_OBS1</strain>
    </source>
</reference>
<accession>A0A8J7PGU7</accession>
<feature type="domain" description="DprA winged helix" evidence="2">
    <location>
        <begin position="66"/>
        <end position="121"/>
    </location>
</feature>
<feature type="compositionally biased region" description="Basic and acidic residues" evidence="1">
    <location>
        <begin position="1"/>
        <end position="25"/>
    </location>
</feature>
<comment type="caution">
    <text evidence="3">The sequence shown here is derived from an EMBL/GenBank/DDBJ whole genome shotgun (WGS) entry which is preliminary data.</text>
</comment>
<protein>
    <recommendedName>
        <fullName evidence="2">DprA winged helix domain-containing protein</fullName>
    </recommendedName>
</protein>
<dbReference type="AlphaFoldDB" id="A0A8J7PGU7"/>
<feature type="region of interest" description="Disordered" evidence="1">
    <location>
        <begin position="1"/>
        <end position="57"/>
    </location>
</feature>
<dbReference type="Pfam" id="PF17782">
    <property type="entry name" value="WHD_DprA"/>
    <property type="match status" value="1"/>
</dbReference>
<feature type="compositionally biased region" description="Polar residues" evidence="1">
    <location>
        <begin position="40"/>
        <end position="57"/>
    </location>
</feature>
<dbReference type="Gene3D" id="1.10.10.10">
    <property type="entry name" value="Winged helix-like DNA-binding domain superfamily/Winged helix DNA-binding domain"/>
    <property type="match status" value="1"/>
</dbReference>
<dbReference type="InterPro" id="IPR041614">
    <property type="entry name" value="DprA_WH"/>
</dbReference>
<proteinExistence type="predicted"/>
<dbReference type="Proteomes" id="UP000664277">
    <property type="component" value="Unassembled WGS sequence"/>
</dbReference>
<evidence type="ECO:0000313" key="3">
    <source>
        <dbReference type="EMBL" id="MBN8659853.1"/>
    </source>
</evidence>
<evidence type="ECO:0000256" key="1">
    <source>
        <dbReference type="SAM" id="MobiDB-lite"/>
    </source>
</evidence>